<proteinExistence type="predicted"/>
<accession>A0A183J625</accession>
<reference evidence="1 2" key="2">
    <citation type="submission" date="2018-11" db="EMBL/GenBank/DDBJ databases">
        <authorList>
            <consortium name="Pathogen Informatics"/>
        </authorList>
    </citation>
    <scope>NUCLEOTIDE SEQUENCE [LARGE SCALE GENOMIC DNA]</scope>
</reference>
<sequence>MVGSGHFINAMHVPLVSYFCPNSFWSLTIGAALIFQQHEGTAQCHCVMAPPILDDHGVEKGKVICLALCCGHVVWAESHKVGCGFTKCSKIKNAPGHRFILVCHYFPSGNVLNSKGPCSDCSERHSCVNGLCDATTSG</sequence>
<protein>
    <submittedName>
        <fullName evidence="3">SCP domain-containing protein</fullName>
    </submittedName>
</protein>
<dbReference type="WBParaSite" id="SBAD_0001170701-mRNA-1">
    <property type="protein sequence ID" value="SBAD_0001170701-mRNA-1"/>
    <property type="gene ID" value="SBAD_0001170701"/>
</dbReference>
<dbReference type="EMBL" id="UZAM01015462">
    <property type="protein sequence ID" value="VDP39162.1"/>
    <property type="molecule type" value="Genomic_DNA"/>
</dbReference>
<name>A0A183J625_9BILA</name>
<dbReference type="SUPFAM" id="SSF55797">
    <property type="entry name" value="PR-1-like"/>
    <property type="match status" value="1"/>
</dbReference>
<dbReference type="InterPro" id="IPR018244">
    <property type="entry name" value="Allrgn_V5/Tpx1_CS"/>
</dbReference>
<dbReference type="AlphaFoldDB" id="A0A183J625"/>
<evidence type="ECO:0000313" key="1">
    <source>
        <dbReference type="EMBL" id="VDP39162.1"/>
    </source>
</evidence>
<dbReference type="Gene3D" id="3.40.33.10">
    <property type="entry name" value="CAP"/>
    <property type="match status" value="1"/>
</dbReference>
<dbReference type="Proteomes" id="UP000270296">
    <property type="component" value="Unassembled WGS sequence"/>
</dbReference>
<gene>
    <name evidence="1" type="ORF">SBAD_LOCUS11324</name>
</gene>
<dbReference type="PROSITE" id="PS01010">
    <property type="entry name" value="CRISP_2"/>
    <property type="match status" value="1"/>
</dbReference>
<dbReference type="GO" id="GO:0005576">
    <property type="term" value="C:extracellular region"/>
    <property type="evidence" value="ECO:0007669"/>
    <property type="project" value="InterPro"/>
</dbReference>
<evidence type="ECO:0000313" key="2">
    <source>
        <dbReference type="Proteomes" id="UP000270296"/>
    </source>
</evidence>
<dbReference type="InterPro" id="IPR035940">
    <property type="entry name" value="CAP_sf"/>
</dbReference>
<dbReference type="OrthoDB" id="337038at2759"/>
<organism evidence="3">
    <name type="scientific">Soboliphyme baturini</name>
    <dbReference type="NCBI Taxonomy" id="241478"/>
    <lineage>
        <taxon>Eukaryota</taxon>
        <taxon>Metazoa</taxon>
        <taxon>Ecdysozoa</taxon>
        <taxon>Nematoda</taxon>
        <taxon>Enoplea</taxon>
        <taxon>Dorylaimia</taxon>
        <taxon>Dioctophymatida</taxon>
        <taxon>Dioctophymatoidea</taxon>
        <taxon>Soboliphymatidae</taxon>
        <taxon>Soboliphyme</taxon>
    </lineage>
</organism>
<evidence type="ECO:0000313" key="3">
    <source>
        <dbReference type="WBParaSite" id="SBAD_0001170701-mRNA-1"/>
    </source>
</evidence>
<keyword evidence="2" id="KW-1185">Reference proteome</keyword>
<reference evidence="3" key="1">
    <citation type="submission" date="2016-06" db="UniProtKB">
        <authorList>
            <consortium name="WormBaseParasite"/>
        </authorList>
    </citation>
    <scope>IDENTIFICATION</scope>
</reference>